<keyword evidence="4" id="KW-1185">Reference proteome</keyword>
<protein>
    <submittedName>
        <fullName evidence="3">Hemerythrin domain-containing protein</fullName>
    </submittedName>
</protein>
<evidence type="ECO:0000313" key="3">
    <source>
        <dbReference type="EMBL" id="MCG2621066.1"/>
    </source>
</evidence>
<comment type="caution">
    <text evidence="3">The sequence shown here is derived from an EMBL/GenBank/DDBJ whole genome shotgun (WGS) entry which is preliminary data.</text>
</comment>
<dbReference type="Gene3D" id="1.20.120.520">
    <property type="entry name" value="nmb1532 protein domain like"/>
    <property type="match status" value="1"/>
</dbReference>
<dbReference type="InterPro" id="IPR012312">
    <property type="entry name" value="Hemerythrin-like"/>
</dbReference>
<dbReference type="Proteomes" id="UP001165368">
    <property type="component" value="Unassembled WGS sequence"/>
</dbReference>
<evidence type="ECO:0000313" key="4">
    <source>
        <dbReference type="Proteomes" id="UP001165368"/>
    </source>
</evidence>
<gene>
    <name evidence="3" type="ORF">LVY72_03955</name>
</gene>
<evidence type="ECO:0000256" key="1">
    <source>
        <dbReference type="SAM" id="MobiDB-lite"/>
    </source>
</evidence>
<dbReference type="Pfam" id="PF01814">
    <property type="entry name" value="Hemerythrin"/>
    <property type="match status" value="1"/>
</dbReference>
<sequence length="171" mass="18169">MNAQSGETNNGEAARAAMRHHHEQMRHRLKSLADALAKAVAARDTVAEHDAHAVLVEWCETELLPHALAEEDRLYGPAADLAEGRLLVEGMLAEHRAIVGLLEELRGADGVAGAVAAGVMDRIFALHLDKEDRLLLPLLAAAPGLSLADAVEGLAELVGAAHVHRGRSGER</sequence>
<accession>A0ABS9L378</accession>
<evidence type="ECO:0000259" key="2">
    <source>
        <dbReference type="Pfam" id="PF01814"/>
    </source>
</evidence>
<name>A0ABS9L378_9MICC</name>
<dbReference type="EMBL" id="JAKLTQ010000001">
    <property type="protein sequence ID" value="MCG2621066.1"/>
    <property type="molecule type" value="Genomic_DNA"/>
</dbReference>
<organism evidence="3 4">
    <name type="scientific">Arthrobacter hankyongi</name>
    <dbReference type="NCBI Taxonomy" id="2904801"/>
    <lineage>
        <taxon>Bacteria</taxon>
        <taxon>Bacillati</taxon>
        <taxon>Actinomycetota</taxon>
        <taxon>Actinomycetes</taxon>
        <taxon>Micrococcales</taxon>
        <taxon>Micrococcaceae</taxon>
        <taxon>Arthrobacter</taxon>
    </lineage>
</organism>
<feature type="compositionally biased region" description="Polar residues" evidence="1">
    <location>
        <begin position="1"/>
        <end position="11"/>
    </location>
</feature>
<feature type="region of interest" description="Disordered" evidence="1">
    <location>
        <begin position="1"/>
        <end position="22"/>
    </location>
</feature>
<dbReference type="RefSeq" id="WP_237818137.1">
    <property type="nucleotide sequence ID" value="NZ_JAKLTQ010000001.1"/>
</dbReference>
<feature type="domain" description="Hemerythrin-like" evidence="2">
    <location>
        <begin position="16"/>
        <end position="139"/>
    </location>
</feature>
<proteinExistence type="predicted"/>
<reference evidence="3" key="1">
    <citation type="submission" date="2022-01" db="EMBL/GenBank/DDBJ databases">
        <authorList>
            <person name="Jo J.-H."/>
            <person name="Im W.-T."/>
        </authorList>
    </citation>
    <scope>NUCLEOTIDE SEQUENCE</scope>
    <source>
        <strain evidence="3">I2-34</strain>
    </source>
</reference>